<keyword evidence="2" id="KW-1133">Transmembrane helix</keyword>
<evidence type="ECO:0000313" key="3">
    <source>
        <dbReference type="EMBL" id="CAA9327178.1"/>
    </source>
</evidence>
<feature type="region of interest" description="Disordered" evidence="1">
    <location>
        <begin position="168"/>
        <end position="188"/>
    </location>
</feature>
<dbReference type="EMBL" id="CADCTS010000424">
    <property type="protein sequence ID" value="CAA9327178.1"/>
    <property type="molecule type" value="Genomic_DNA"/>
</dbReference>
<proteinExistence type="predicted"/>
<evidence type="ECO:0008006" key="4">
    <source>
        <dbReference type="Google" id="ProtNLM"/>
    </source>
</evidence>
<name>A0A6J4LB55_9ACTN</name>
<accession>A0A6J4LB55</accession>
<feature type="transmembrane region" description="Helical" evidence="2">
    <location>
        <begin position="20"/>
        <end position="40"/>
    </location>
</feature>
<protein>
    <recommendedName>
        <fullName evidence="4">DUF2567 domain-containing protein</fullName>
    </recommendedName>
</protein>
<evidence type="ECO:0000256" key="2">
    <source>
        <dbReference type="SAM" id="Phobius"/>
    </source>
</evidence>
<feature type="transmembrane region" description="Helical" evidence="2">
    <location>
        <begin position="60"/>
        <end position="86"/>
    </location>
</feature>
<reference evidence="3" key="1">
    <citation type="submission" date="2020-02" db="EMBL/GenBank/DDBJ databases">
        <authorList>
            <person name="Meier V. D."/>
        </authorList>
    </citation>
    <scope>NUCLEOTIDE SEQUENCE</scope>
    <source>
        <strain evidence="3">AVDCRST_MAG48</strain>
    </source>
</reference>
<keyword evidence="2" id="KW-0812">Transmembrane</keyword>
<keyword evidence="2" id="KW-0472">Membrane</keyword>
<gene>
    <name evidence="3" type="ORF">AVDCRST_MAG48-2957</name>
</gene>
<dbReference type="AlphaFoldDB" id="A0A6J4LB55"/>
<evidence type="ECO:0000256" key="1">
    <source>
        <dbReference type="SAM" id="MobiDB-lite"/>
    </source>
</evidence>
<sequence length="188" mass="19149">MLSRDGSAVQVRHRTGPAVAGFLALALGLGALAGVAWEAVVDLPTYTVGDGGGASTSERGLTAVFGSDAWFCLVGAVVGLLLGVVAWRRLRTLGWALVLLVVLAATAAALVAWWVGTAFGPGPFNPRLAAAQPGEAVPVALELRAPASLLVWPFLAVVPVLLGSSLGRDEEEPTGPAEPVEEPRTAPG</sequence>
<feature type="transmembrane region" description="Helical" evidence="2">
    <location>
        <begin position="93"/>
        <end position="115"/>
    </location>
</feature>
<organism evidence="3">
    <name type="scientific">uncultured Friedmanniella sp</name>
    <dbReference type="NCBI Taxonomy" id="335381"/>
    <lineage>
        <taxon>Bacteria</taxon>
        <taxon>Bacillati</taxon>
        <taxon>Actinomycetota</taxon>
        <taxon>Actinomycetes</taxon>
        <taxon>Propionibacteriales</taxon>
        <taxon>Nocardioidaceae</taxon>
        <taxon>Friedmanniella</taxon>
        <taxon>environmental samples</taxon>
    </lineage>
</organism>